<dbReference type="GO" id="GO:0022900">
    <property type="term" value="P:electron transport chain"/>
    <property type="evidence" value="ECO:0007669"/>
    <property type="project" value="InterPro"/>
</dbReference>
<dbReference type="GO" id="GO:0042597">
    <property type="term" value="C:periplasmic space"/>
    <property type="evidence" value="ECO:0007669"/>
    <property type="project" value="InterPro"/>
</dbReference>
<keyword evidence="5" id="KW-1185">Reference proteome</keyword>
<feature type="chain" id="PRO_5012499724" evidence="3">
    <location>
        <begin position="20"/>
        <end position="119"/>
    </location>
</feature>
<dbReference type="InterPro" id="IPR010980">
    <property type="entry name" value="Cyt_c/b562"/>
</dbReference>
<feature type="signal peptide" evidence="3">
    <location>
        <begin position="1"/>
        <end position="19"/>
    </location>
</feature>
<dbReference type="GO" id="GO:0005506">
    <property type="term" value="F:iron ion binding"/>
    <property type="evidence" value="ECO:0007669"/>
    <property type="project" value="InterPro"/>
</dbReference>
<evidence type="ECO:0000256" key="2">
    <source>
        <dbReference type="ARBA" id="ARBA00022729"/>
    </source>
</evidence>
<dbReference type="InterPro" id="IPR009155">
    <property type="entry name" value="Cyt_b562"/>
</dbReference>
<comment type="similarity">
    <text evidence="1">Belongs to the cytochrome b562 family.</text>
</comment>
<proteinExistence type="inferred from homology"/>
<reference evidence="5" key="1">
    <citation type="submission" date="2016-11" db="EMBL/GenBank/DDBJ databases">
        <authorList>
            <person name="Varghese N."/>
            <person name="Submissions S."/>
        </authorList>
    </citation>
    <scope>NUCLEOTIDE SEQUENCE [LARGE SCALE GENOMIC DNA]</scope>
    <source>
        <strain evidence="5">DSM 21264</strain>
    </source>
</reference>
<accession>A0A1M4TN39</accession>
<sequence length="119" mass="13488">MLKKITVLLLVMCFSPVWAHSGDMHSSMRQMKKAFGDAAQSSSVEEMKGAMGRLDEIVSHLKQENYSGDRGKTMQEGFQKLSVAIDQVESELNQGNLQSAKDKLRTIDELRSEYHRKVR</sequence>
<dbReference type="SUPFAM" id="SSF47175">
    <property type="entry name" value="Cytochromes"/>
    <property type="match status" value="1"/>
</dbReference>
<dbReference type="GO" id="GO:0020037">
    <property type="term" value="F:heme binding"/>
    <property type="evidence" value="ECO:0007669"/>
    <property type="project" value="InterPro"/>
</dbReference>
<dbReference type="GO" id="GO:0009055">
    <property type="term" value="F:electron transfer activity"/>
    <property type="evidence" value="ECO:0007669"/>
    <property type="project" value="InterPro"/>
</dbReference>
<organism evidence="4 5">
    <name type="scientific">Vibrio gazogenes DSM 21264 = NBRC 103151</name>
    <dbReference type="NCBI Taxonomy" id="1123492"/>
    <lineage>
        <taxon>Bacteria</taxon>
        <taxon>Pseudomonadati</taxon>
        <taxon>Pseudomonadota</taxon>
        <taxon>Gammaproteobacteria</taxon>
        <taxon>Vibrionales</taxon>
        <taxon>Vibrionaceae</taxon>
        <taxon>Vibrio</taxon>
    </lineage>
</organism>
<dbReference type="Gene3D" id="1.20.120.10">
    <property type="entry name" value="Cytochrome c/b562"/>
    <property type="match status" value="1"/>
</dbReference>
<name>A0A1M4TN39_VIBGA</name>
<dbReference type="Proteomes" id="UP000184159">
    <property type="component" value="Unassembled WGS sequence"/>
</dbReference>
<protein>
    <submittedName>
        <fullName evidence="4">Soluble cytochrome b562</fullName>
    </submittedName>
</protein>
<gene>
    <name evidence="4" type="ORF">SAMN02745781_00354</name>
</gene>
<dbReference type="EMBL" id="FQUH01000001">
    <property type="protein sequence ID" value="SHE45806.1"/>
    <property type="molecule type" value="Genomic_DNA"/>
</dbReference>
<evidence type="ECO:0000313" key="4">
    <source>
        <dbReference type="EMBL" id="SHE45806.1"/>
    </source>
</evidence>
<keyword evidence="2 3" id="KW-0732">Signal</keyword>
<evidence type="ECO:0000256" key="3">
    <source>
        <dbReference type="SAM" id="SignalP"/>
    </source>
</evidence>
<evidence type="ECO:0000313" key="5">
    <source>
        <dbReference type="Proteomes" id="UP000184159"/>
    </source>
</evidence>
<dbReference type="RefSeq" id="WP_072954796.1">
    <property type="nucleotide sequence ID" value="NZ_FQUH01000001.1"/>
</dbReference>
<dbReference type="AlphaFoldDB" id="A0A1M4TN39"/>
<dbReference type="Pfam" id="PF07361">
    <property type="entry name" value="Cytochrom_B562"/>
    <property type="match status" value="1"/>
</dbReference>
<evidence type="ECO:0000256" key="1">
    <source>
        <dbReference type="ARBA" id="ARBA00005523"/>
    </source>
</evidence>